<name>A0A0D2YEL8_FUSOF</name>
<sequence>MPRQSHLQKAMNKLNIDDSMALMNAFAGDATVARCHRVRTNPLNYLSKTFKYAVTLLSVMFDTGCVISGSRALDFFVPGSANGDSDWDFYVPGYKESVADMMSVLSLCGVTWELNADLIASEFLRHGRVEVHSNILEVFSSWISPGIEPGILNETVHEIVVEFIRMRNGLPRAGTYIISRDHCNDILIEPNVDEGCYTEGLKGYETSSGEPFSMICGSIQTSQGVQSVQLIIGCHYHGIRSCLSFIKDFYASHVQCFIGGWCAAHMYYYHASSRNATVWGGTRSTKAIEKALEKYSNRGFSFHDAAYTEPTIRRFDDMKSMFLDYGDVHRSFLRKSNLDMFDKWITERRQNVEAIHWVEFGNVIQEIHSPFERCSRGRTSYSESRYKLPMRHLRRLADIITLNTATSDRMRTKEFFSSVRKTIAGTDWHIADVANSGSVYNALHDANPWSWAM</sequence>
<reference evidence="1" key="2">
    <citation type="submission" date="2025-08" db="UniProtKB">
        <authorList>
            <consortium name="EnsemblFungi"/>
        </authorList>
    </citation>
    <scope>IDENTIFICATION</scope>
    <source>
        <strain evidence="1">4287 / CBS 123668 / FGSC 9935 / NRRL 34936</strain>
    </source>
</reference>
<protein>
    <submittedName>
        <fullName evidence="1">Uncharacterized protein</fullName>
    </submittedName>
</protein>
<evidence type="ECO:0000313" key="2">
    <source>
        <dbReference type="Proteomes" id="UP000002489"/>
    </source>
</evidence>
<evidence type="ECO:0000313" key="1">
    <source>
        <dbReference type="EnsemblFungi" id="FOXG_14756P0"/>
    </source>
</evidence>
<dbReference type="Proteomes" id="UP000002489">
    <property type="component" value="Unassembled WGS sequence"/>
</dbReference>
<dbReference type="AlphaFoldDB" id="A0A0D2YEL8"/>
<proteinExistence type="predicted"/>
<dbReference type="STRING" id="426428.A0A0D2YEL8"/>
<accession>A0A0D2YEL8</accession>
<reference evidence="2" key="1">
    <citation type="journal article" date="2012" name="Mol. Plant Microbe Interact.">
        <title>A highly conserved effector in Fusarium oxysporum is required for full virulence on Arabidopsis.</title>
        <authorList>
            <person name="Thatcher L.F."/>
            <person name="Gardiner D.M."/>
            <person name="Kazan K."/>
            <person name="Manners J."/>
        </authorList>
    </citation>
    <scope>NUCLEOTIDE SEQUENCE [LARGE SCALE GENOMIC DNA]</scope>
    <source>
        <strain evidence="2">Fo5176</strain>
    </source>
</reference>
<dbReference type="VEuPathDB" id="FungiDB:FOXG_14756"/>
<organism evidence="1 2">
    <name type="scientific">Fusarium oxysporum (strain Fo5176)</name>
    <name type="common">Fusarium vascular wilt</name>
    <dbReference type="NCBI Taxonomy" id="660025"/>
    <lineage>
        <taxon>Eukaryota</taxon>
        <taxon>Fungi</taxon>
        <taxon>Dikarya</taxon>
        <taxon>Ascomycota</taxon>
        <taxon>Pezizomycotina</taxon>
        <taxon>Sordariomycetes</taxon>
        <taxon>Hypocreomycetidae</taxon>
        <taxon>Hypocreales</taxon>
        <taxon>Nectriaceae</taxon>
        <taxon>Fusarium</taxon>
        <taxon>Fusarium oxysporum species complex</taxon>
    </lineage>
</organism>
<dbReference type="EnsemblFungi" id="FOXG_14756T0">
    <property type="protein sequence ID" value="FOXG_14756P0"/>
    <property type="gene ID" value="FOXG_14756"/>
</dbReference>
<gene>
    <name evidence="1" type="primary">28955896</name>
</gene>